<evidence type="ECO:0000256" key="1">
    <source>
        <dbReference type="SAM" id="MobiDB-lite"/>
    </source>
</evidence>
<feature type="region of interest" description="Disordered" evidence="1">
    <location>
        <begin position="42"/>
        <end position="73"/>
    </location>
</feature>
<dbReference type="AlphaFoldDB" id="A0A2M4CDL9"/>
<protein>
    <submittedName>
        <fullName evidence="2">Putative secreted protein</fullName>
    </submittedName>
</protein>
<feature type="compositionally biased region" description="Acidic residues" evidence="1">
    <location>
        <begin position="51"/>
        <end position="66"/>
    </location>
</feature>
<sequence length="73" mass="7857">MSSVTSVPLLGQSFLTQVASGICPERYRSRVLITLSLSASLDAGEDAGGKDEDEDDDDEIDEDNFTDEGFGIR</sequence>
<name>A0A2M4CDL9_9DIPT</name>
<evidence type="ECO:0000313" key="2">
    <source>
        <dbReference type="EMBL" id="MBW63359.1"/>
    </source>
</evidence>
<accession>A0A2M4CDL9</accession>
<reference evidence="2" key="1">
    <citation type="submission" date="2018-01" db="EMBL/GenBank/DDBJ databases">
        <title>An insight into the sialome of Amazonian anophelines.</title>
        <authorList>
            <person name="Ribeiro J.M."/>
            <person name="Scarpassa V."/>
            <person name="Calvo E."/>
        </authorList>
    </citation>
    <scope>NUCLEOTIDE SEQUENCE</scope>
    <source>
        <tissue evidence="2">Salivary glands</tissue>
    </source>
</reference>
<organism evidence="2">
    <name type="scientific">Anopheles marajoara</name>
    <dbReference type="NCBI Taxonomy" id="58244"/>
    <lineage>
        <taxon>Eukaryota</taxon>
        <taxon>Metazoa</taxon>
        <taxon>Ecdysozoa</taxon>
        <taxon>Arthropoda</taxon>
        <taxon>Hexapoda</taxon>
        <taxon>Insecta</taxon>
        <taxon>Pterygota</taxon>
        <taxon>Neoptera</taxon>
        <taxon>Endopterygota</taxon>
        <taxon>Diptera</taxon>
        <taxon>Nematocera</taxon>
        <taxon>Culicoidea</taxon>
        <taxon>Culicidae</taxon>
        <taxon>Anophelinae</taxon>
        <taxon>Anopheles</taxon>
    </lineage>
</organism>
<proteinExistence type="predicted"/>
<dbReference type="EMBL" id="GGFJ01014218">
    <property type="protein sequence ID" value="MBW63359.1"/>
    <property type="molecule type" value="Transcribed_RNA"/>
</dbReference>